<feature type="transmembrane region" description="Helical" evidence="5">
    <location>
        <begin position="12"/>
        <end position="38"/>
    </location>
</feature>
<dbReference type="GO" id="GO:0016020">
    <property type="term" value="C:membrane"/>
    <property type="evidence" value="ECO:0007669"/>
    <property type="project" value="UniProtKB-SubCell"/>
</dbReference>
<dbReference type="KEGG" id="clec:106664180"/>
<reference evidence="6" key="1">
    <citation type="submission" date="2022-01" db="UniProtKB">
        <authorList>
            <consortium name="EnsemblMetazoa"/>
        </authorList>
    </citation>
    <scope>IDENTIFICATION</scope>
</reference>
<dbReference type="Gene3D" id="1.10.1450.10">
    <property type="entry name" value="Tetraspanin"/>
    <property type="match status" value="1"/>
</dbReference>
<dbReference type="GeneID" id="106664180"/>
<keyword evidence="3 5" id="KW-1133">Transmembrane helix</keyword>
<feature type="transmembrane region" description="Helical" evidence="5">
    <location>
        <begin position="58"/>
        <end position="83"/>
    </location>
</feature>
<evidence type="ECO:0008006" key="8">
    <source>
        <dbReference type="Google" id="ProtNLM"/>
    </source>
</evidence>
<dbReference type="InterPro" id="IPR008952">
    <property type="entry name" value="Tetraspanin_EC2_sf"/>
</dbReference>
<evidence type="ECO:0000313" key="7">
    <source>
        <dbReference type="Proteomes" id="UP000494040"/>
    </source>
</evidence>
<organism evidence="6 7">
    <name type="scientific">Cimex lectularius</name>
    <name type="common">Bed bug</name>
    <name type="synonym">Acanthia lectularia</name>
    <dbReference type="NCBI Taxonomy" id="79782"/>
    <lineage>
        <taxon>Eukaryota</taxon>
        <taxon>Metazoa</taxon>
        <taxon>Ecdysozoa</taxon>
        <taxon>Arthropoda</taxon>
        <taxon>Hexapoda</taxon>
        <taxon>Insecta</taxon>
        <taxon>Pterygota</taxon>
        <taxon>Neoptera</taxon>
        <taxon>Paraneoptera</taxon>
        <taxon>Hemiptera</taxon>
        <taxon>Heteroptera</taxon>
        <taxon>Panheteroptera</taxon>
        <taxon>Cimicomorpha</taxon>
        <taxon>Cimicidae</taxon>
        <taxon>Cimex</taxon>
    </lineage>
</organism>
<evidence type="ECO:0000256" key="4">
    <source>
        <dbReference type="ARBA" id="ARBA00023136"/>
    </source>
</evidence>
<evidence type="ECO:0000256" key="1">
    <source>
        <dbReference type="ARBA" id="ARBA00004141"/>
    </source>
</evidence>
<dbReference type="CDD" id="cd03127">
    <property type="entry name" value="tetraspanin_LEL"/>
    <property type="match status" value="1"/>
</dbReference>
<keyword evidence="2 5" id="KW-0812">Transmembrane</keyword>
<sequence>MFEISKVCFPRFVRVWQFFSLWILAGLFCHGLITSHFSQSYREMRIFLDSSFTTDLPYIYFTLDISLFVVVMFGFCIICKLACNANLSNADNSKLFWLFVIIPIISMSYIALSLLCLYYRHTDSVKFQQEMVHAMVNYPDGKLANHLDWLQLNYTCCGINGSRDWIELSTYRNNKLIPISCCVHHSELLCTYHENKTLNSNETNGLMYRTNGCLITFKNTYRKEYFNLLLLGVIASVLCMIYSIGIRLIQTGERIFRAENKYKCWIIGWAPVTKFGYFPRKDIFSKWSFKDGNILSPELELSDDNIYPQVSQLEALKAVMQVREQYYKPDLIPFEKLTKI</sequence>
<dbReference type="EnsemblMetazoa" id="XM_014389636.2">
    <property type="protein sequence ID" value="XP_014245122.1"/>
    <property type="gene ID" value="LOC106664180"/>
</dbReference>
<dbReference type="Pfam" id="PF00335">
    <property type="entry name" value="Tetraspanin"/>
    <property type="match status" value="1"/>
</dbReference>
<dbReference type="RefSeq" id="XP_014245122.1">
    <property type="nucleotide sequence ID" value="XM_014389636.2"/>
</dbReference>
<protein>
    <recommendedName>
        <fullName evidence="8">Tetraspanin</fullName>
    </recommendedName>
</protein>
<keyword evidence="7" id="KW-1185">Reference proteome</keyword>
<evidence type="ECO:0000313" key="6">
    <source>
        <dbReference type="EnsemblMetazoa" id="XP_014245122.1"/>
    </source>
</evidence>
<accession>A0A8I6RH80</accession>
<evidence type="ECO:0000256" key="2">
    <source>
        <dbReference type="ARBA" id="ARBA00022692"/>
    </source>
</evidence>
<proteinExistence type="predicted"/>
<dbReference type="InterPro" id="IPR018499">
    <property type="entry name" value="Tetraspanin/Peripherin"/>
</dbReference>
<dbReference type="OrthoDB" id="1893551at2759"/>
<feature type="transmembrane region" description="Helical" evidence="5">
    <location>
        <begin position="225"/>
        <end position="249"/>
    </location>
</feature>
<feature type="transmembrane region" description="Helical" evidence="5">
    <location>
        <begin position="95"/>
        <end position="120"/>
    </location>
</feature>
<dbReference type="SUPFAM" id="SSF48652">
    <property type="entry name" value="Tetraspanin"/>
    <property type="match status" value="1"/>
</dbReference>
<evidence type="ECO:0000256" key="3">
    <source>
        <dbReference type="ARBA" id="ARBA00022989"/>
    </source>
</evidence>
<dbReference type="Proteomes" id="UP000494040">
    <property type="component" value="Unassembled WGS sequence"/>
</dbReference>
<dbReference type="AlphaFoldDB" id="A0A8I6RH80"/>
<comment type="subcellular location">
    <subcellularLocation>
        <location evidence="1">Membrane</location>
        <topology evidence="1">Multi-pass membrane protein</topology>
    </subcellularLocation>
</comment>
<keyword evidence="4 5" id="KW-0472">Membrane</keyword>
<evidence type="ECO:0000256" key="5">
    <source>
        <dbReference type="SAM" id="Phobius"/>
    </source>
</evidence>
<name>A0A8I6RH80_CIMLE</name>